<dbReference type="Proteomes" id="UP001597301">
    <property type="component" value="Unassembled WGS sequence"/>
</dbReference>
<keyword evidence="4" id="KW-1185">Reference proteome</keyword>
<dbReference type="PANTHER" id="PTHR42949">
    <property type="entry name" value="ANAEROBIC GLYCEROL-3-PHOSPHATE DEHYDROGENASE SUBUNIT B"/>
    <property type="match status" value="1"/>
</dbReference>
<evidence type="ECO:0000256" key="1">
    <source>
        <dbReference type="ARBA" id="ARBA00023002"/>
    </source>
</evidence>
<organism evidence="3 4">
    <name type="scientific">Siminovitchia sediminis</name>
    <dbReference type="NCBI Taxonomy" id="1274353"/>
    <lineage>
        <taxon>Bacteria</taxon>
        <taxon>Bacillati</taxon>
        <taxon>Bacillota</taxon>
        <taxon>Bacilli</taxon>
        <taxon>Bacillales</taxon>
        <taxon>Bacillaceae</taxon>
        <taxon>Siminovitchia</taxon>
    </lineage>
</organism>
<dbReference type="Pfam" id="PF07992">
    <property type="entry name" value="Pyr_redox_2"/>
    <property type="match status" value="1"/>
</dbReference>
<protein>
    <submittedName>
        <fullName evidence="3">NAD(P)/FAD-dependent oxidoreductase</fullName>
    </submittedName>
</protein>
<dbReference type="PRINTS" id="PR00469">
    <property type="entry name" value="PNDRDTASEII"/>
</dbReference>
<feature type="domain" description="FAD/NAD(P)-binding" evidence="2">
    <location>
        <begin position="4"/>
        <end position="345"/>
    </location>
</feature>
<dbReference type="RefSeq" id="WP_380772674.1">
    <property type="nucleotide sequence ID" value="NZ_JBHUEO010000008.1"/>
</dbReference>
<dbReference type="Gene3D" id="3.50.50.60">
    <property type="entry name" value="FAD/NAD(P)-binding domain"/>
    <property type="match status" value="3"/>
</dbReference>
<evidence type="ECO:0000313" key="3">
    <source>
        <dbReference type="EMBL" id="MFD1706113.1"/>
    </source>
</evidence>
<name>A0ABW4KF69_9BACI</name>
<gene>
    <name evidence="3" type="ORF">ACFSCZ_05000</name>
</gene>
<dbReference type="InterPro" id="IPR023753">
    <property type="entry name" value="FAD/NAD-binding_dom"/>
</dbReference>
<evidence type="ECO:0000259" key="2">
    <source>
        <dbReference type="Pfam" id="PF07992"/>
    </source>
</evidence>
<accession>A0ABW4KF69</accession>
<dbReference type="EMBL" id="JBHUEO010000008">
    <property type="protein sequence ID" value="MFD1706113.1"/>
    <property type="molecule type" value="Genomic_DNA"/>
</dbReference>
<comment type="caution">
    <text evidence="3">The sequence shown here is derived from an EMBL/GenBank/DDBJ whole genome shotgun (WGS) entry which is preliminary data.</text>
</comment>
<evidence type="ECO:0000313" key="4">
    <source>
        <dbReference type="Proteomes" id="UP001597301"/>
    </source>
</evidence>
<keyword evidence="1" id="KW-0560">Oxidoreductase</keyword>
<dbReference type="PANTHER" id="PTHR42949:SF3">
    <property type="entry name" value="ANAEROBIC GLYCEROL-3-PHOSPHATE DEHYDROGENASE SUBUNIT B"/>
    <property type="match status" value="1"/>
</dbReference>
<dbReference type="PRINTS" id="PR00368">
    <property type="entry name" value="FADPNR"/>
</dbReference>
<proteinExistence type="predicted"/>
<sequence length="403" mass="42999">MNVDAAIIGAGPAGLMAAIELSRNGLSVAVIDEYYLPGGRLLGQHYEDPAEPPGERIWDGKRIAEQLEQQARRQGVHLFTGVTAWSVSKKWEIALSGATENQLFSKVLLLATGSAEKALPIPGWTLPGTISIGAAQTFTNLHRVAVGTKVVIIGIDPLSLSVMLEMRNAGIDVIGMALPPVSPVTGKEYTPVGTLSRLSDAARLAPNAFLRTAGRFALSVSPRLAGHFMRFYFIKIKGVPLYFRKSVVSIDGHDRVEGVTVQPISVDGTPAGQPEQWEADSVCLSAGLYPLVDLIQLTGCPLVEIPELGGMVPLHGNDLSTPVKGLYVAGNITGIEGAKVAMAQGRLAAISIIESLGKKGSMTVNEAMEKVTEARKTSPLRFLPDIEKGRAKLNDLWRKEGIV</sequence>
<dbReference type="InterPro" id="IPR036188">
    <property type="entry name" value="FAD/NAD-bd_sf"/>
</dbReference>
<reference evidence="4" key="1">
    <citation type="journal article" date="2019" name="Int. J. Syst. Evol. Microbiol.">
        <title>The Global Catalogue of Microorganisms (GCM) 10K type strain sequencing project: providing services to taxonomists for standard genome sequencing and annotation.</title>
        <authorList>
            <consortium name="The Broad Institute Genomics Platform"/>
            <consortium name="The Broad Institute Genome Sequencing Center for Infectious Disease"/>
            <person name="Wu L."/>
            <person name="Ma J."/>
        </authorList>
    </citation>
    <scope>NUCLEOTIDE SEQUENCE [LARGE SCALE GENOMIC DNA]</scope>
    <source>
        <strain evidence="4">CGMCC 1.12295</strain>
    </source>
</reference>
<dbReference type="InterPro" id="IPR051691">
    <property type="entry name" value="Metab_Enz_Cyan_OpOx_G3PDH"/>
</dbReference>
<dbReference type="SUPFAM" id="SSF51905">
    <property type="entry name" value="FAD/NAD(P)-binding domain"/>
    <property type="match status" value="1"/>
</dbReference>